<feature type="domain" description="Multidrug export protein EmrA/FarA alpha-helical hairpin" evidence="11">
    <location>
        <begin position="104"/>
        <end position="223"/>
    </location>
</feature>
<keyword evidence="8 10" id="KW-0472">Membrane</keyword>
<proteinExistence type="inferred from homology"/>
<dbReference type="AlphaFoldDB" id="A0A367PHR0"/>
<comment type="similarity">
    <text evidence="2">Belongs to the membrane fusion protein (MFP) (TC 8.A.1) family.</text>
</comment>
<dbReference type="InterPro" id="IPR050739">
    <property type="entry name" value="MFP"/>
</dbReference>
<evidence type="ECO:0000313" key="13">
    <source>
        <dbReference type="Proteomes" id="UP000253501"/>
    </source>
</evidence>
<dbReference type="InterPro" id="IPR058633">
    <property type="entry name" value="EmrA/FarA_HH"/>
</dbReference>
<keyword evidence="6 10" id="KW-0812">Transmembrane</keyword>
<dbReference type="GO" id="GO:0015721">
    <property type="term" value="P:bile acid and bile salt transport"/>
    <property type="evidence" value="ECO:0007669"/>
    <property type="project" value="UniProtKB-ARBA"/>
</dbReference>
<dbReference type="Pfam" id="PF25885">
    <property type="entry name" value="HH_EMRA"/>
    <property type="match status" value="1"/>
</dbReference>
<evidence type="ECO:0000256" key="2">
    <source>
        <dbReference type="ARBA" id="ARBA00009477"/>
    </source>
</evidence>
<evidence type="ECO:0000256" key="5">
    <source>
        <dbReference type="ARBA" id="ARBA00022519"/>
    </source>
</evidence>
<feature type="transmembrane region" description="Helical" evidence="10">
    <location>
        <begin position="31"/>
        <end position="51"/>
    </location>
</feature>
<organism evidence="12 13">
    <name type="scientific">Cupriavidus necator</name>
    <name type="common">Alcaligenes eutrophus</name>
    <name type="synonym">Ralstonia eutropha</name>
    <dbReference type="NCBI Taxonomy" id="106590"/>
    <lineage>
        <taxon>Bacteria</taxon>
        <taxon>Pseudomonadati</taxon>
        <taxon>Pseudomonadota</taxon>
        <taxon>Betaproteobacteria</taxon>
        <taxon>Burkholderiales</taxon>
        <taxon>Burkholderiaceae</taxon>
        <taxon>Cupriavidus</taxon>
    </lineage>
</organism>
<dbReference type="GO" id="GO:1990961">
    <property type="term" value="P:xenobiotic detoxification by transmembrane export across the plasma membrane"/>
    <property type="evidence" value="ECO:0007669"/>
    <property type="project" value="UniProtKB-ARBA"/>
</dbReference>
<dbReference type="GO" id="GO:0005886">
    <property type="term" value="C:plasma membrane"/>
    <property type="evidence" value="ECO:0007669"/>
    <property type="project" value="UniProtKB-SubCell"/>
</dbReference>
<dbReference type="Gene3D" id="2.40.30.170">
    <property type="match status" value="1"/>
</dbReference>
<keyword evidence="5" id="KW-0997">Cell inner membrane</keyword>
<feature type="region of interest" description="Disordered" evidence="9">
    <location>
        <begin position="1"/>
        <end position="23"/>
    </location>
</feature>
<protein>
    <submittedName>
        <fullName evidence="12">HlyD family efflux transporter periplasmic adaptor subunit</fullName>
    </submittedName>
</protein>
<feature type="compositionally biased region" description="Low complexity" evidence="9">
    <location>
        <begin position="7"/>
        <end position="23"/>
    </location>
</feature>
<name>A0A367PHR0_CUPNE</name>
<comment type="caution">
    <text evidence="12">The sequence shown here is derived from an EMBL/GenBank/DDBJ whole genome shotgun (WGS) entry which is preliminary data.</text>
</comment>
<evidence type="ECO:0000259" key="11">
    <source>
        <dbReference type="Pfam" id="PF25885"/>
    </source>
</evidence>
<evidence type="ECO:0000256" key="8">
    <source>
        <dbReference type="ARBA" id="ARBA00023136"/>
    </source>
</evidence>
<evidence type="ECO:0000256" key="4">
    <source>
        <dbReference type="ARBA" id="ARBA00022475"/>
    </source>
</evidence>
<dbReference type="Gene3D" id="1.10.287.470">
    <property type="entry name" value="Helix hairpin bin"/>
    <property type="match status" value="1"/>
</dbReference>
<dbReference type="PANTHER" id="PTHR30386:SF19">
    <property type="entry name" value="MULTIDRUG EXPORT PROTEIN EMRA-RELATED"/>
    <property type="match status" value="1"/>
</dbReference>
<evidence type="ECO:0000256" key="1">
    <source>
        <dbReference type="ARBA" id="ARBA00004377"/>
    </source>
</evidence>
<keyword evidence="4" id="KW-1003">Cell membrane</keyword>
<reference evidence="12 13" key="1">
    <citation type="submission" date="2018-04" db="EMBL/GenBank/DDBJ databases">
        <title>Cupriavidus necator CR12 genome sequencing and assembly.</title>
        <authorList>
            <person name="Ben Fekih I."/>
            <person name="Mazhar H.S."/>
            <person name="Bello S.K."/>
            <person name="Rensing C."/>
        </authorList>
    </citation>
    <scope>NUCLEOTIDE SEQUENCE [LARGE SCALE GENOMIC DNA]</scope>
    <source>
        <strain evidence="12 13">CR12</strain>
    </source>
</reference>
<evidence type="ECO:0000256" key="9">
    <source>
        <dbReference type="SAM" id="MobiDB-lite"/>
    </source>
</evidence>
<dbReference type="GO" id="GO:0046677">
    <property type="term" value="P:response to antibiotic"/>
    <property type="evidence" value="ECO:0007669"/>
    <property type="project" value="UniProtKB-ARBA"/>
</dbReference>
<evidence type="ECO:0000256" key="10">
    <source>
        <dbReference type="SAM" id="Phobius"/>
    </source>
</evidence>
<dbReference type="SUPFAM" id="SSF111369">
    <property type="entry name" value="HlyD-like secretion proteins"/>
    <property type="match status" value="2"/>
</dbReference>
<evidence type="ECO:0000256" key="3">
    <source>
        <dbReference type="ARBA" id="ARBA00022448"/>
    </source>
</evidence>
<sequence>MNDMTKTTPADPQTASAAAAPTPARNTRKRLLALLGLTSALAAAGYGTYYYTVARFHEDTDDAYVNGNLVQLTPQVAGTVIAVNADDTQIVKAGEPVVTLDAADAMVALANAEATLGQTVRQVSALYVNNDVLGATVKQRQADLDRARDDLRRRTGVAESGAVAAEDVAHARDAVKTAEAALETARQQLAANHVLTDKTSVADHPSVQAASAKVRDAYLANARNTLPAPVTGYVARRSVQVGQRVAPGNPLMAIVPLDGVWVDANFKEVQLKHIRIGQPVELHADLYGSSVTYHGKVIGLSAGTGSAFSALPAQNATGNWIKVVQRLPVRIQLDPAELRKHPLQIGLSMQVDVETRMDSGSPLSPGAEVPQRTAYRTEVFQRYGEEADREITRIIAQNSNDKSAVGQSSPASQVAQQPQAIKRTAQAAGSAPGA</sequence>
<accession>A0A367PHR0</accession>
<dbReference type="FunFam" id="2.40.30.170:FF:000003">
    <property type="entry name" value="Multidrug resistance protein A"/>
    <property type="match status" value="1"/>
</dbReference>
<comment type="subcellular location">
    <subcellularLocation>
        <location evidence="1">Cell inner membrane</location>
        <topology evidence="1">Single-pass membrane protein</topology>
    </subcellularLocation>
</comment>
<gene>
    <name evidence="12" type="ORF">DDK22_19060</name>
</gene>
<evidence type="ECO:0000256" key="6">
    <source>
        <dbReference type="ARBA" id="ARBA00022692"/>
    </source>
</evidence>
<dbReference type="PANTHER" id="PTHR30386">
    <property type="entry name" value="MEMBRANE FUSION SUBUNIT OF EMRAB-TOLC MULTIDRUG EFFLUX PUMP"/>
    <property type="match status" value="1"/>
</dbReference>
<feature type="region of interest" description="Disordered" evidence="9">
    <location>
        <begin position="397"/>
        <end position="434"/>
    </location>
</feature>
<dbReference type="RefSeq" id="WP_114133273.1">
    <property type="nucleotide sequence ID" value="NZ_CP068435.1"/>
</dbReference>
<evidence type="ECO:0000256" key="7">
    <source>
        <dbReference type="ARBA" id="ARBA00022989"/>
    </source>
</evidence>
<keyword evidence="7 10" id="KW-1133">Transmembrane helix</keyword>
<dbReference type="Proteomes" id="UP000253501">
    <property type="component" value="Unassembled WGS sequence"/>
</dbReference>
<evidence type="ECO:0000313" key="12">
    <source>
        <dbReference type="EMBL" id="RCJ07053.1"/>
    </source>
</evidence>
<feature type="compositionally biased region" description="Low complexity" evidence="9">
    <location>
        <begin position="403"/>
        <end position="420"/>
    </location>
</feature>
<keyword evidence="3" id="KW-0813">Transport</keyword>
<dbReference type="EMBL" id="QDHA01000042">
    <property type="protein sequence ID" value="RCJ07053.1"/>
    <property type="molecule type" value="Genomic_DNA"/>
</dbReference>